<dbReference type="InterPro" id="IPR039726">
    <property type="entry name" value="Prp40-like"/>
</dbReference>
<dbReference type="PROSITE" id="PS01159">
    <property type="entry name" value="WW_DOMAIN_1"/>
    <property type="match status" value="3"/>
</dbReference>
<dbReference type="GO" id="GO:0005685">
    <property type="term" value="C:U1 snRNP"/>
    <property type="evidence" value="ECO:0007669"/>
    <property type="project" value="TreeGrafter"/>
</dbReference>
<reference evidence="4 5" key="1">
    <citation type="submission" date="2019-07" db="EMBL/GenBank/DDBJ databases">
        <title>Genomes of Cafeteria roenbergensis.</title>
        <authorList>
            <person name="Fischer M.G."/>
            <person name="Hackl T."/>
            <person name="Roman M."/>
        </authorList>
    </citation>
    <scope>NUCLEOTIDE SEQUENCE [LARGE SCALE GENOMIC DNA]</scope>
    <source>
        <strain evidence="4 5">E4-10P</strain>
    </source>
</reference>
<dbReference type="SMART" id="SM00456">
    <property type="entry name" value="WW"/>
    <property type="match status" value="3"/>
</dbReference>
<evidence type="ECO:0000256" key="1">
    <source>
        <dbReference type="SAM" id="MobiDB-lite"/>
    </source>
</evidence>
<proteinExistence type="predicted"/>
<feature type="domain" description="WW" evidence="2">
    <location>
        <begin position="613"/>
        <end position="646"/>
    </location>
</feature>
<comment type="caution">
    <text evidence="4">The sequence shown here is derived from an EMBL/GenBank/DDBJ whole genome shotgun (WGS) entry which is preliminary data.</text>
</comment>
<dbReference type="Pfam" id="PF00397">
    <property type="entry name" value="WW"/>
    <property type="match status" value="3"/>
</dbReference>
<dbReference type="InterPro" id="IPR000299">
    <property type="entry name" value="FERM_domain"/>
</dbReference>
<dbReference type="GO" id="GO:0045292">
    <property type="term" value="P:mRNA cis splicing, via spliceosome"/>
    <property type="evidence" value="ECO:0007669"/>
    <property type="project" value="InterPro"/>
</dbReference>
<dbReference type="InterPro" id="IPR019749">
    <property type="entry name" value="Band_41_domain"/>
</dbReference>
<protein>
    <recommendedName>
        <fullName evidence="6">WW domain-containing protein</fullName>
    </recommendedName>
</protein>
<feature type="region of interest" description="Disordered" evidence="1">
    <location>
        <begin position="482"/>
        <end position="523"/>
    </location>
</feature>
<feature type="domain" description="WW" evidence="2">
    <location>
        <begin position="514"/>
        <end position="547"/>
    </location>
</feature>
<feature type="domain" description="FERM" evidence="3">
    <location>
        <begin position="19"/>
        <end position="431"/>
    </location>
</feature>
<dbReference type="InterPro" id="IPR036020">
    <property type="entry name" value="WW_dom_sf"/>
</dbReference>
<dbReference type="Proteomes" id="UP000322899">
    <property type="component" value="Unassembled WGS sequence"/>
</dbReference>
<evidence type="ECO:0008006" key="6">
    <source>
        <dbReference type="Google" id="ProtNLM"/>
    </source>
</evidence>
<dbReference type="PROSITE" id="PS50057">
    <property type="entry name" value="FERM_3"/>
    <property type="match status" value="1"/>
</dbReference>
<organism evidence="4 5">
    <name type="scientific">Cafeteria roenbergensis</name>
    <name type="common">Marine flagellate</name>
    <dbReference type="NCBI Taxonomy" id="33653"/>
    <lineage>
        <taxon>Eukaryota</taxon>
        <taxon>Sar</taxon>
        <taxon>Stramenopiles</taxon>
        <taxon>Bigyra</taxon>
        <taxon>Opalozoa</taxon>
        <taxon>Bicosoecida</taxon>
        <taxon>Cafeteriaceae</taxon>
        <taxon>Cafeteria</taxon>
    </lineage>
</organism>
<dbReference type="InterPro" id="IPR001202">
    <property type="entry name" value="WW_dom"/>
</dbReference>
<dbReference type="SMART" id="SM00295">
    <property type="entry name" value="B41"/>
    <property type="match status" value="1"/>
</dbReference>
<dbReference type="GO" id="GO:0071004">
    <property type="term" value="C:U2-type prespliceosome"/>
    <property type="evidence" value="ECO:0007669"/>
    <property type="project" value="TreeGrafter"/>
</dbReference>
<dbReference type="EMBL" id="VLTO01000003">
    <property type="protein sequence ID" value="KAA0177627.1"/>
    <property type="molecule type" value="Genomic_DNA"/>
</dbReference>
<accession>A0A5A8ELV7</accession>
<dbReference type="PANTHER" id="PTHR11864:SF0">
    <property type="entry name" value="PRP40 PRE-MRNA PROCESSING FACTOR 40 HOMOLOG A (YEAST)"/>
    <property type="match status" value="1"/>
</dbReference>
<evidence type="ECO:0000313" key="4">
    <source>
        <dbReference type="EMBL" id="KAA0177627.1"/>
    </source>
</evidence>
<dbReference type="GO" id="GO:0003723">
    <property type="term" value="F:RNA binding"/>
    <property type="evidence" value="ECO:0007669"/>
    <property type="project" value="TreeGrafter"/>
</dbReference>
<feature type="domain" description="WW" evidence="2">
    <location>
        <begin position="565"/>
        <end position="598"/>
    </location>
</feature>
<name>A0A5A8ELV7_CAFRO</name>
<feature type="compositionally biased region" description="Low complexity" evidence="1">
    <location>
        <begin position="482"/>
        <end position="500"/>
    </location>
</feature>
<gene>
    <name evidence="4" type="ORF">FNF27_00797</name>
</gene>
<dbReference type="AlphaFoldDB" id="A0A5A8ELV7"/>
<evidence type="ECO:0000259" key="2">
    <source>
        <dbReference type="PROSITE" id="PS50020"/>
    </source>
</evidence>
<dbReference type="OrthoDB" id="187617at2759"/>
<evidence type="ECO:0000259" key="3">
    <source>
        <dbReference type="PROSITE" id="PS50057"/>
    </source>
</evidence>
<sequence length="646" mass="69554">MSAWLGKLGSKGPISSSGTVVAVFLLDGTRVRLKVTKLTKAAAICMAIADKLGLVAGDSEYGLYTCAARDDEAGGRFSHVKDSLTLASVVKKWTPEDLLGSARRRLYFKRQVYVIESPVDKREDEPESVDDPHHRLALAEATHNFLECNYRFPEPNATEMAALLLHCIRGPFVAGRDTEEAMLELCEDVVPRYLLTDRTDVAHSTPAATAAAEAAKGTSESVVQQKLAAGARAGRRWASSEVYRRVGCVDAGDGAGGAGGASSGMSEAASEHSTEAMAMTVEQAAQKLTTEYAALAAMPRYGAERRFVQRVKEFVAYGSDIFVGKRTWRANDADATEEEVMDRTEDVTVSVAYSGIVFTGLTHPLGCEEHKFDSITKWTLSEDSRVFAFQVEEQAAQGAGLFKFVVYIVTDQAPEVEQSVDRFVDALVAHSQGKFENKRPPSAVAPGEEAELQGVDEAPTPDMVPDGGPVWTADGAAATAAAASAADAAGTEEAPAAEGETAGEEEAAQASAEQELPPGWIKMYDDDGDAYYYNETTEETQWEPPEAPAVEEAGAEATAEAAAGDALPEGWEVRYDDDGDAYYYNQVTEDTQWERPDAPAVAEAEAAQASAEQELPPGWIKMYDDDGDAYYYNETTEETQWEPPTA</sequence>
<dbReference type="PROSITE" id="PS50020">
    <property type="entry name" value="WW_DOMAIN_2"/>
    <property type="match status" value="3"/>
</dbReference>
<dbReference type="Gene3D" id="2.20.70.10">
    <property type="match status" value="3"/>
</dbReference>
<evidence type="ECO:0000313" key="5">
    <source>
        <dbReference type="Proteomes" id="UP000322899"/>
    </source>
</evidence>
<dbReference type="Gene3D" id="3.10.20.90">
    <property type="entry name" value="Phosphatidylinositol 3-kinase Catalytic Subunit, Chain A, domain 1"/>
    <property type="match status" value="1"/>
</dbReference>
<dbReference type="SUPFAM" id="SSF51045">
    <property type="entry name" value="WW domain"/>
    <property type="match status" value="3"/>
</dbReference>
<dbReference type="PANTHER" id="PTHR11864">
    <property type="entry name" value="PRE-MRNA-PROCESSING PROTEIN PRP40"/>
    <property type="match status" value="1"/>
</dbReference>